<dbReference type="Proteomes" id="UP000178636">
    <property type="component" value="Unassembled WGS sequence"/>
</dbReference>
<dbReference type="STRING" id="1798664.A3C93_05330"/>
<evidence type="ECO:0000313" key="7">
    <source>
        <dbReference type="Proteomes" id="UP000178636"/>
    </source>
</evidence>
<dbReference type="AlphaFoldDB" id="A0A1G2DD21"/>
<dbReference type="PANTHER" id="PTHR12526">
    <property type="entry name" value="GLYCOSYLTRANSFERASE"/>
    <property type="match status" value="1"/>
</dbReference>
<protein>
    <recommendedName>
        <fullName evidence="8">Glycosyl transferase family 1 domain-containing protein</fullName>
    </recommendedName>
</protein>
<evidence type="ECO:0000256" key="2">
    <source>
        <dbReference type="ARBA" id="ARBA00022676"/>
    </source>
</evidence>
<evidence type="ECO:0000259" key="4">
    <source>
        <dbReference type="Pfam" id="PF00534"/>
    </source>
</evidence>
<evidence type="ECO:0000259" key="5">
    <source>
        <dbReference type="Pfam" id="PF13579"/>
    </source>
</evidence>
<evidence type="ECO:0000313" key="6">
    <source>
        <dbReference type="EMBL" id="OGZ11332.1"/>
    </source>
</evidence>
<name>A0A1G2DD21_9BACT</name>
<sequence>MTNTQLQTGLRIAFVVGEFPGVPGAFILNQVADLIDRGVLVTIFAFKHGSLENVSDRYYAYKMGDMVRTMEMPASYAQRIAVAPEKFFTLWKRSPLSALRALNVFRHGRNALSLKTLFWAAPFADVSFDLVHCHFGPMAMKYLVIKDILGLAQKMVVTFYGYDVSQIVKQKGAGYYARLIKEASLVLTMSENMRGRVIALGFPPEKVFPLPVSVDVPSYPFERREAPREGPVRLVSVGRFVEKKGFDDLLRALFELKKRTAKKFLCYIVGEGEEHDRLHALAKELNVEDVVSWQNFMKEQDLVRYYMDKHLYVQTSKTAPNGDME</sequence>
<accession>A0A1G2DD21</accession>
<feature type="domain" description="Glycosyl transferase family 1" evidence="4">
    <location>
        <begin position="224"/>
        <end position="319"/>
    </location>
</feature>
<keyword evidence="2" id="KW-0328">Glycosyltransferase</keyword>
<comment type="caution">
    <text evidence="6">The sequence shown here is derived from an EMBL/GenBank/DDBJ whole genome shotgun (WGS) entry which is preliminary data.</text>
</comment>
<feature type="domain" description="Glycosyltransferase subfamily 4-like N-terminal" evidence="5">
    <location>
        <begin position="26"/>
        <end position="211"/>
    </location>
</feature>
<gene>
    <name evidence="6" type="ORF">A3C93_05330</name>
</gene>
<dbReference type="InterPro" id="IPR028098">
    <property type="entry name" value="Glyco_trans_4-like_N"/>
</dbReference>
<evidence type="ECO:0000256" key="3">
    <source>
        <dbReference type="ARBA" id="ARBA00022679"/>
    </source>
</evidence>
<dbReference type="Pfam" id="PF13579">
    <property type="entry name" value="Glyco_trans_4_4"/>
    <property type="match status" value="1"/>
</dbReference>
<dbReference type="EMBL" id="MHLO01000035">
    <property type="protein sequence ID" value="OGZ11332.1"/>
    <property type="molecule type" value="Genomic_DNA"/>
</dbReference>
<dbReference type="Gene3D" id="3.40.50.2000">
    <property type="entry name" value="Glycogen Phosphorylase B"/>
    <property type="match status" value="2"/>
</dbReference>
<evidence type="ECO:0008006" key="8">
    <source>
        <dbReference type="Google" id="ProtNLM"/>
    </source>
</evidence>
<dbReference type="GO" id="GO:0016757">
    <property type="term" value="F:glycosyltransferase activity"/>
    <property type="evidence" value="ECO:0007669"/>
    <property type="project" value="UniProtKB-KW"/>
</dbReference>
<dbReference type="Pfam" id="PF00534">
    <property type="entry name" value="Glycos_transf_1"/>
    <property type="match status" value="1"/>
</dbReference>
<keyword evidence="3" id="KW-0808">Transferase</keyword>
<reference evidence="6 7" key="1">
    <citation type="journal article" date="2016" name="Nat. Commun.">
        <title>Thousands of microbial genomes shed light on interconnected biogeochemical processes in an aquifer system.</title>
        <authorList>
            <person name="Anantharaman K."/>
            <person name="Brown C.T."/>
            <person name="Hug L.A."/>
            <person name="Sharon I."/>
            <person name="Castelle C.J."/>
            <person name="Probst A.J."/>
            <person name="Thomas B.C."/>
            <person name="Singh A."/>
            <person name="Wilkins M.J."/>
            <person name="Karaoz U."/>
            <person name="Brodie E.L."/>
            <person name="Williams K.H."/>
            <person name="Hubbard S.S."/>
            <person name="Banfield J.F."/>
        </authorList>
    </citation>
    <scope>NUCLEOTIDE SEQUENCE [LARGE SCALE GENOMIC DNA]</scope>
</reference>
<proteinExistence type="inferred from homology"/>
<dbReference type="SUPFAM" id="SSF53756">
    <property type="entry name" value="UDP-Glycosyltransferase/glycogen phosphorylase"/>
    <property type="match status" value="1"/>
</dbReference>
<comment type="similarity">
    <text evidence="1">Belongs to the glycosyltransferase group 1 family. Glycosyltransferase 4 subfamily.</text>
</comment>
<organism evidence="6 7">
    <name type="scientific">Candidatus Lloydbacteria bacterium RIFCSPHIGHO2_02_FULL_54_17</name>
    <dbReference type="NCBI Taxonomy" id="1798664"/>
    <lineage>
        <taxon>Bacteria</taxon>
        <taxon>Candidatus Lloydiibacteriota</taxon>
    </lineage>
</organism>
<dbReference type="PANTHER" id="PTHR12526:SF640">
    <property type="entry name" value="COLANIC ACID BIOSYNTHESIS GLYCOSYLTRANSFERASE WCAL-RELATED"/>
    <property type="match status" value="1"/>
</dbReference>
<evidence type="ECO:0000256" key="1">
    <source>
        <dbReference type="ARBA" id="ARBA00009481"/>
    </source>
</evidence>
<dbReference type="InterPro" id="IPR001296">
    <property type="entry name" value="Glyco_trans_1"/>
</dbReference>